<protein>
    <submittedName>
        <fullName evidence="1">Uncharacterized protein</fullName>
    </submittedName>
</protein>
<organism evidence="1 2">
    <name type="scientific">Adiantum capillus-veneris</name>
    <name type="common">Maidenhair fern</name>
    <dbReference type="NCBI Taxonomy" id="13818"/>
    <lineage>
        <taxon>Eukaryota</taxon>
        <taxon>Viridiplantae</taxon>
        <taxon>Streptophyta</taxon>
        <taxon>Embryophyta</taxon>
        <taxon>Tracheophyta</taxon>
        <taxon>Polypodiopsida</taxon>
        <taxon>Polypodiidae</taxon>
        <taxon>Polypodiales</taxon>
        <taxon>Pteridineae</taxon>
        <taxon>Pteridaceae</taxon>
        <taxon>Vittarioideae</taxon>
        <taxon>Adiantum</taxon>
    </lineage>
</organism>
<keyword evidence="2" id="KW-1185">Reference proteome</keyword>
<dbReference type="EMBL" id="JABFUD020000008">
    <property type="protein sequence ID" value="KAI5076106.1"/>
    <property type="molecule type" value="Genomic_DNA"/>
</dbReference>
<dbReference type="Proteomes" id="UP000886520">
    <property type="component" value="Chromosome 8"/>
</dbReference>
<reference evidence="1" key="1">
    <citation type="submission" date="2021-01" db="EMBL/GenBank/DDBJ databases">
        <title>Adiantum capillus-veneris genome.</title>
        <authorList>
            <person name="Fang Y."/>
            <person name="Liao Q."/>
        </authorList>
    </citation>
    <scope>NUCLEOTIDE SEQUENCE</scope>
    <source>
        <strain evidence="1">H3</strain>
        <tissue evidence="1">Leaf</tissue>
    </source>
</reference>
<comment type="caution">
    <text evidence="1">The sequence shown here is derived from an EMBL/GenBank/DDBJ whole genome shotgun (WGS) entry which is preliminary data.</text>
</comment>
<proteinExistence type="predicted"/>
<evidence type="ECO:0000313" key="1">
    <source>
        <dbReference type="EMBL" id="KAI5076106.1"/>
    </source>
</evidence>
<gene>
    <name evidence="1" type="ORF">GOP47_0008171</name>
</gene>
<accession>A0A9D4ZK69</accession>
<evidence type="ECO:0000313" key="2">
    <source>
        <dbReference type="Proteomes" id="UP000886520"/>
    </source>
</evidence>
<sequence>MVRDVPVVVKVQESKPLVEKTTLQNPSEWRAQNCFAASFCFNKPGYHLVPRNLAGAAIERWNRQGSTSP</sequence>
<name>A0A9D4ZK69_ADICA</name>
<dbReference type="AlphaFoldDB" id="A0A9D4ZK69"/>